<dbReference type="InterPro" id="IPR036875">
    <property type="entry name" value="Znf_CCHC_sf"/>
</dbReference>
<dbReference type="GO" id="GO:0006508">
    <property type="term" value="P:proteolysis"/>
    <property type="evidence" value="ECO:0007669"/>
    <property type="project" value="UniProtKB-KW"/>
</dbReference>
<dbReference type="GO" id="GO:0004190">
    <property type="term" value="F:aspartic-type endopeptidase activity"/>
    <property type="evidence" value="ECO:0007669"/>
    <property type="project" value="UniProtKB-KW"/>
</dbReference>
<dbReference type="InterPro" id="IPR025724">
    <property type="entry name" value="GAG-pre-integrase_dom"/>
</dbReference>
<keyword evidence="3" id="KW-0064">Aspartyl protease</keyword>
<dbReference type="PANTHER" id="PTHR42648">
    <property type="entry name" value="TRANSPOSASE, PUTATIVE-RELATED"/>
    <property type="match status" value="1"/>
</dbReference>
<dbReference type="SMART" id="SM00343">
    <property type="entry name" value="ZnF_C2HC"/>
    <property type="match status" value="1"/>
</dbReference>
<keyword evidence="9" id="KW-1185">Reference proteome</keyword>
<feature type="domain" description="CCHC-type" evidence="7">
    <location>
        <begin position="239"/>
        <end position="254"/>
    </location>
</feature>
<feature type="region of interest" description="Disordered" evidence="6">
    <location>
        <begin position="1411"/>
        <end position="1495"/>
    </location>
</feature>
<dbReference type="InterPro" id="IPR013103">
    <property type="entry name" value="RVT_2"/>
</dbReference>
<dbReference type="Pfam" id="PF13976">
    <property type="entry name" value="gag_pre-integrs"/>
    <property type="match status" value="1"/>
</dbReference>
<dbReference type="InterPro" id="IPR025836">
    <property type="entry name" value="Zn_knuckle_CX2CX4HX4C"/>
</dbReference>
<dbReference type="GO" id="GO:0003676">
    <property type="term" value="F:nucleic acid binding"/>
    <property type="evidence" value="ECO:0007669"/>
    <property type="project" value="InterPro"/>
</dbReference>
<dbReference type="SUPFAM" id="SSF57756">
    <property type="entry name" value="Retrovirus zinc finger-like domains"/>
    <property type="match status" value="1"/>
</dbReference>
<feature type="region of interest" description="Disordered" evidence="6">
    <location>
        <begin position="189"/>
        <end position="237"/>
    </location>
</feature>
<keyword evidence="5" id="KW-0862">Zinc</keyword>
<evidence type="ECO:0000256" key="4">
    <source>
        <dbReference type="ARBA" id="ARBA00022801"/>
    </source>
</evidence>
<dbReference type="InterPro" id="IPR043502">
    <property type="entry name" value="DNA/RNA_pol_sf"/>
</dbReference>
<dbReference type="Gene3D" id="4.10.60.10">
    <property type="entry name" value="Zinc finger, CCHC-type"/>
    <property type="match status" value="1"/>
</dbReference>
<dbReference type="CDD" id="cd09272">
    <property type="entry name" value="RNase_HI_RT_Ty1"/>
    <property type="match status" value="1"/>
</dbReference>
<keyword evidence="1" id="KW-0645">Protease</keyword>
<dbReference type="InParanoid" id="A0A7N2QZJ2"/>
<dbReference type="Pfam" id="PF14392">
    <property type="entry name" value="zf-CCHC_4"/>
    <property type="match status" value="1"/>
</dbReference>
<evidence type="ECO:0000259" key="7">
    <source>
        <dbReference type="PROSITE" id="PS50158"/>
    </source>
</evidence>
<dbReference type="InterPro" id="IPR001878">
    <property type="entry name" value="Znf_CCHC"/>
</dbReference>
<accession>A0A7N2QZJ2</accession>
<dbReference type="Pfam" id="PF25597">
    <property type="entry name" value="SH3_retrovirus"/>
    <property type="match status" value="1"/>
</dbReference>
<dbReference type="InterPro" id="IPR039537">
    <property type="entry name" value="Retrotran_Ty1/copia-like"/>
</dbReference>
<dbReference type="Pfam" id="PF07727">
    <property type="entry name" value="RVT_2"/>
    <property type="match status" value="1"/>
</dbReference>
<dbReference type="Proteomes" id="UP000594261">
    <property type="component" value="Chromosome 2"/>
</dbReference>
<dbReference type="PANTHER" id="PTHR42648:SF28">
    <property type="entry name" value="TRANSPOSON-ENCODED PROTEIN WITH RIBONUCLEASE H-LIKE AND RETROVIRUS ZINC FINGER-LIKE DOMAINS"/>
    <property type="match status" value="1"/>
</dbReference>
<keyword evidence="4" id="KW-0378">Hydrolase</keyword>
<name>A0A7N2QZJ2_QUELO</name>
<keyword evidence="5" id="KW-0863">Zinc-finger</keyword>
<reference evidence="8" key="2">
    <citation type="submission" date="2021-01" db="UniProtKB">
        <authorList>
            <consortium name="EnsemblPlants"/>
        </authorList>
    </citation>
    <scope>IDENTIFICATION</scope>
</reference>
<dbReference type="Gene3D" id="3.30.420.10">
    <property type="entry name" value="Ribonuclease H-like superfamily/Ribonuclease H"/>
    <property type="match status" value="1"/>
</dbReference>
<dbReference type="PROSITE" id="PS50158">
    <property type="entry name" value="ZF_CCHC"/>
    <property type="match status" value="1"/>
</dbReference>
<sequence>MAEEAGKASGIEKFDGTDFAYWRMQIEDYLYGRKLHLPLLGTKPEAMKAEEWALLDRQVLGVIRLTLSRSVAHNVVKEKTTADLMKALSGMYEKPSANNKVHLMKKLFNLKMAENASVAQHLNEFNTITNQLSSVEIDFDDEIRALIVLASLPNSWEAMRMAVSNSTGKEKLKYNDIRDLILAEEIRRRDAGETSGSGSALNLETRGRGNNRNSNRGRSKSRNSNRNRSKSRSGQQVQCWNCGKTGHFRNQCKSPKKKNEDDSANAVTEEVQDALLLEVDSPLDDWVLDSGASFHTTPHREIIQNYVAGDFGKVYLADGSALDVVGMGDVRILLPNGSVWLLEKIRHIPDLRRNLISVGQLDDEGHAILFVGGTWKVTKGARVLARGKKTGTLYMTSSPRDTIAVADASIDTSLWHRRLGHMSEKGMKMLLSKGKLPELKSIDFDMCESCILGKQKKVSFLKTGRTPKAEKLELVHTDLWGPSPVASLGGSRYYITFIDDSSRKVWVYFLKNKSDVFETFKKWKAMVETETGLKVKCLRTLNERARSMRLHAGLPKTFWADAVNTAAYLINRGPSVPMEFRLPEEVWSGKEVKFSHLKVFGCVSYVHIDSDVRSKLDAKSKICFFIGYGDEKFGYRFWDEQNRKIIRSRNVIFNEQVMYKDRSTVVSDVTEIDQKKSEFVNLDELTEGTVQKRGEEDKENVNSQVDLSTPVAEARRSSRNIRPPQRYSPTLNYLLLTDGGEPEYYDEALQDENSSKWELAMKDEMDSLLGNQTWELTELPVGKKALHNKWVYRIKNEHDGSKRYKARLVVKGFQQKEGIDYTEIFSPVVKMSTIRLVLGMVAAENLHLEQLDVKTAFLHGDLEEDLYMIQPEGFIAQGQENLVCKLRKSLYGLKQAPRQWYKKFDSFMHRIGFKRCEADHCCYVKFFDNSYIILLLYVDDMLIAGSSIEEINNLKKQLSKQFAMKDLGAAKQILGMRIIRDKANGTLKLSQSEYVKKVLSRFNMNEAKPVSTPLGSHFKLSKEQSPKTEVERDHMSKVPYASAIGSLMYAMVCTRPDIAHAVGVVSRFMSRPGKQHWEAVKWILRYLKGSSDTCLCFTGASLKLQGYVDADFAGDIDSRKSTTGFVFTLGGTAISWASNLQKIVTLSSTEAEYVAATEAGKEMIWLHGFLDELGKKQEMGILHSDSQSAIFLAKIRLFIQSRSTYRQNTTLSVTLLKISCLGESLGTISKPRGTSEMKGGNFLRVRVAIDVSELLCSGRRVDFDDDNEGWGSFMYERLPNLCYWCGHLTHDDNDCGLCLRSRGTLSSNDQQFGSWLQANQFNQSRKTVVEVQDFQAILQEIDEAIYGDNIFQKSNASDMELSWNQDGKMVCIMGLDELAEYSGSQNLSREEDSFSQQIGVHVGSDNLFSPAWINKPTSKKSRKGGASGSKAKAKQISRSPTHESEIIGTQKKGKCVQVSRPHTMFNEEDLIEKEGPKKHISKARVEEESKENERRIKVNDEAKHLNLLLA</sequence>
<dbReference type="Pfam" id="PF14223">
    <property type="entry name" value="Retrotran_gag_2"/>
    <property type="match status" value="1"/>
</dbReference>
<dbReference type="InterPro" id="IPR012337">
    <property type="entry name" value="RNaseH-like_sf"/>
</dbReference>
<dbReference type="SUPFAM" id="SSF53098">
    <property type="entry name" value="Ribonuclease H-like"/>
    <property type="match status" value="1"/>
</dbReference>
<dbReference type="Gramene" id="QL02p067031:mrna">
    <property type="protein sequence ID" value="QL02p067031:mrna"/>
    <property type="gene ID" value="QL02p067031"/>
</dbReference>
<dbReference type="SUPFAM" id="SSF56672">
    <property type="entry name" value="DNA/RNA polymerases"/>
    <property type="match status" value="1"/>
</dbReference>
<protein>
    <recommendedName>
        <fullName evidence="7">CCHC-type domain-containing protein</fullName>
    </recommendedName>
</protein>
<evidence type="ECO:0000256" key="2">
    <source>
        <dbReference type="ARBA" id="ARBA00022723"/>
    </source>
</evidence>
<evidence type="ECO:0000256" key="5">
    <source>
        <dbReference type="PROSITE-ProRule" id="PRU00047"/>
    </source>
</evidence>
<evidence type="ECO:0000256" key="1">
    <source>
        <dbReference type="ARBA" id="ARBA00022670"/>
    </source>
</evidence>
<dbReference type="InterPro" id="IPR036397">
    <property type="entry name" value="RNaseH_sf"/>
</dbReference>
<feature type="compositionally biased region" description="Basic residues" evidence="6">
    <location>
        <begin position="215"/>
        <end position="231"/>
    </location>
</feature>
<evidence type="ECO:0000313" key="9">
    <source>
        <dbReference type="Proteomes" id="UP000594261"/>
    </source>
</evidence>
<evidence type="ECO:0000256" key="6">
    <source>
        <dbReference type="SAM" id="MobiDB-lite"/>
    </source>
</evidence>
<keyword evidence="2" id="KW-0479">Metal-binding</keyword>
<evidence type="ECO:0000256" key="3">
    <source>
        <dbReference type="ARBA" id="ARBA00022750"/>
    </source>
</evidence>
<dbReference type="Pfam" id="PF22936">
    <property type="entry name" value="Pol_BBD"/>
    <property type="match status" value="1"/>
</dbReference>
<dbReference type="GO" id="GO:0008270">
    <property type="term" value="F:zinc ion binding"/>
    <property type="evidence" value="ECO:0007669"/>
    <property type="project" value="UniProtKB-KW"/>
</dbReference>
<dbReference type="InterPro" id="IPR057670">
    <property type="entry name" value="SH3_retrovirus"/>
</dbReference>
<proteinExistence type="predicted"/>
<evidence type="ECO:0000313" key="8">
    <source>
        <dbReference type="EnsemblPlants" id="QL02p067031:mrna"/>
    </source>
</evidence>
<reference evidence="9" key="1">
    <citation type="journal article" date="2016" name="G3 (Bethesda)">
        <title>First Draft Assembly and Annotation of the Genome of a California Endemic Oak Quercus lobata Nee (Fagaceae).</title>
        <authorList>
            <person name="Sork V.L."/>
            <person name="Fitz-Gibbon S.T."/>
            <person name="Puiu D."/>
            <person name="Crepeau M."/>
            <person name="Gugger P.F."/>
            <person name="Sherman R."/>
            <person name="Stevens K."/>
            <person name="Langley C.H."/>
            <person name="Pellegrini M."/>
            <person name="Salzberg S.L."/>
        </authorList>
    </citation>
    <scope>NUCLEOTIDE SEQUENCE [LARGE SCALE GENOMIC DNA]</scope>
    <source>
        <strain evidence="9">cv. SW786</strain>
    </source>
</reference>
<dbReference type="Pfam" id="PF00098">
    <property type="entry name" value="zf-CCHC"/>
    <property type="match status" value="1"/>
</dbReference>
<dbReference type="InterPro" id="IPR054722">
    <property type="entry name" value="PolX-like_BBD"/>
</dbReference>
<feature type="compositionally biased region" description="Basic and acidic residues" evidence="6">
    <location>
        <begin position="1472"/>
        <end position="1495"/>
    </location>
</feature>
<dbReference type="EnsemblPlants" id="QL02p067031:mrna">
    <property type="protein sequence ID" value="QL02p067031:mrna"/>
    <property type="gene ID" value="QL02p067031"/>
</dbReference>
<organism evidence="8 9">
    <name type="scientific">Quercus lobata</name>
    <name type="common">Valley oak</name>
    <dbReference type="NCBI Taxonomy" id="97700"/>
    <lineage>
        <taxon>Eukaryota</taxon>
        <taxon>Viridiplantae</taxon>
        <taxon>Streptophyta</taxon>
        <taxon>Embryophyta</taxon>
        <taxon>Tracheophyta</taxon>
        <taxon>Spermatophyta</taxon>
        <taxon>Magnoliopsida</taxon>
        <taxon>eudicotyledons</taxon>
        <taxon>Gunneridae</taxon>
        <taxon>Pentapetalae</taxon>
        <taxon>rosids</taxon>
        <taxon>fabids</taxon>
        <taxon>Fagales</taxon>
        <taxon>Fagaceae</taxon>
        <taxon>Quercus</taxon>
    </lineage>
</organism>